<evidence type="ECO:0000313" key="7">
    <source>
        <dbReference type="Proteomes" id="UP000598146"/>
    </source>
</evidence>
<protein>
    <submittedName>
        <fullName evidence="6">Glycosyltransferase</fullName>
    </submittedName>
</protein>
<comment type="pathway">
    <text evidence="1">Cell wall biogenesis; cell wall polysaccharide biosynthesis.</text>
</comment>
<evidence type="ECO:0000256" key="2">
    <source>
        <dbReference type="ARBA" id="ARBA00006739"/>
    </source>
</evidence>
<dbReference type="AlphaFoldDB" id="A0A931CB98"/>
<accession>A0A931CB98</accession>
<keyword evidence="7" id="KW-1185">Reference proteome</keyword>
<gene>
    <name evidence="6" type="ORF">I4J89_22475</name>
</gene>
<dbReference type="EMBL" id="JADQTO010000010">
    <property type="protein sequence ID" value="MBG0564216.1"/>
    <property type="molecule type" value="Genomic_DNA"/>
</dbReference>
<dbReference type="Pfam" id="PF00535">
    <property type="entry name" value="Glycos_transf_2"/>
    <property type="match status" value="1"/>
</dbReference>
<evidence type="ECO:0000256" key="4">
    <source>
        <dbReference type="ARBA" id="ARBA00022679"/>
    </source>
</evidence>
<comment type="similarity">
    <text evidence="2">Belongs to the glycosyltransferase 2 family.</text>
</comment>
<dbReference type="Proteomes" id="UP000598146">
    <property type="component" value="Unassembled WGS sequence"/>
</dbReference>
<keyword evidence="4" id="KW-0808">Transferase</keyword>
<dbReference type="InterPro" id="IPR029044">
    <property type="entry name" value="Nucleotide-diphossugar_trans"/>
</dbReference>
<dbReference type="PANTHER" id="PTHR43179">
    <property type="entry name" value="RHAMNOSYLTRANSFERASE WBBL"/>
    <property type="match status" value="1"/>
</dbReference>
<reference evidence="6" key="1">
    <citation type="submission" date="2020-11" db="EMBL/GenBank/DDBJ databases">
        <title>Isolation and identification of active actinomycetes.</title>
        <authorList>
            <person name="Sun X."/>
        </authorList>
    </citation>
    <scope>NUCLEOTIDE SEQUENCE</scope>
    <source>
        <strain evidence="6">NEAU-A11</strain>
    </source>
</reference>
<dbReference type="PANTHER" id="PTHR43179:SF12">
    <property type="entry name" value="GALACTOFURANOSYLTRANSFERASE GLFT2"/>
    <property type="match status" value="1"/>
</dbReference>
<dbReference type="GO" id="GO:0016757">
    <property type="term" value="F:glycosyltransferase activity"/>
    <property type="evidence" value="ECO:0007669"/>
    <property type="project" value="UniProtKB-KW"/>
</dbReference>
<evidence type="ECO:0000259" key="5">
    <source>
        <dbReference type="Pfam" id="PF00535"/>
    </source>
</evidence>
<dbReference type="Gene3D" id="3.90.550.10">
    <property type="entry name" value="Spore Coat Polysaccharide Biosynthesis Protein SpsA, Chain A"/>
    <property type="match status" value="1"/>
</dbReference>
<feature type="domain" description="Glycosyltransferase 2-like" evidence="5">
    <location>
        <begin position="6"/>
        <end position="165"/>
    </location>
</feature>
<evidence type="ECO:0000313" key="6">
    <source>
        <dbReference type="EMBL" id="MBG0564216.1"/>
    </source>
</evidence>
<keyword evidence="3" id="KW-0328">Glycosyltransferase</keyword>
<sequence length="302" mass="32516">MTSVAVVIACHSEERWDLLLGAIASARAQQPAEVIVVVDHNPALRDRLRTAAAGVTVLANRYTRGVSGTRNTGAEHAATDLVAFLDDDIVAAPGWLQRLIVVFGDPAVVGAGSAIRPNWLRARPRWFPDEFLWAVGGSYPGLPTSTAPVRNVWSAGMVVRRDAFRAAGGFRTEFGKVGDRMKPEDTELCLRMAAAGGRWMFVPEAVIQHAVPAGRDDLRHFVRRCWQEGRGKVAMSALKSGEGLTSERDYARRVLPRAVAREMAAAARGRGADHLRRAGAILFGAGLAGLGAATELVASRRH</sequence>
<comment type="caution">
    <text evidence="6">The sequence shown here is derived from an EMBL/GenBank/DDBJ whole genome shotgun (WGS) entry which is preliminary data.</text>
</comment>
<dbReference type="SUPFAM" id="SSF53448">
    <property type="entry name" value="Nucleotide-diphospho-sugar transferases"/>
    <property type="match status" value="1"/>
</dbReference>
<organism evidence="6 7">
    <name type="scientific">Actinoplanes aureus</name>
    <dbReference type="NCBI Taxonomy" id="2792083"/>
    <lineage>
        <taxon>Bacteria</taxon>
        <taxon>Bacillati</taxon>
        <taxon>Actinomycetota</taxon>
        <taxon>Actinomycetes</taxon>
        <taxon>Micromonosporales</taxon>
        <taxon>Micromonosporaceae</taxon>
        <taxon>Actinoplanes</taxon>
    </lineage>
</organism>
<dbReference type="InterPro" id="IPR001173">
    <property type="entry name" value="Glyco_trans_2-like"/>
</dbReference>
<proteinExistence type="inferred from homology"/>
<dbReference type="RefSeq" id="WP_196415995.1">
    <property type="nucleotide sequence ID" value="NZ_JADQTO010000010.1"/>
</dbReference>
<evidence type="ECO:0000256" key="1">
    <source>
        <dbReference type="ARBA" id="ARBA00004776"/>
    </source>
</evidence>
<name>A0A931CB98_9ACTN</name>
<evidence type="ECO:0000256" key="3">
    <source>
        <dbReference type="ARBA" id="ARBA00022676"/>
    </source>
</evidence>